<dbReference type="HAMAP" id="MF_00195">
    <property type="entry name" value="GTPase_Der"/>
    <property type="match status" value="1"/>
</dbReference>
<evidence type="ECO:0000256" key="2">
    <source>
        <dbReference type="ARBA" id="ARBA00020953"/>
    </source>
</evidence>
<keyword evidence="5 9" id="KW-0547">Nucleotide-binding</keyword>
<comment type="similarity">
    <text evidence="1 9 10 11">Belongs to the TRAFAC class TrmE-Era-EngA-EngB-Septin-like GTPase superfamily. EngA (Der) GTPase family.</text>
</comment>
<evidence type="ECO:0000256" key="6">
    <source>
        <dbReference type="ARBA" id="ARBA00023134"/>
    </source>
</evidence>
<organism evidence="13 14">
    <name type="scientific">Desulfuribacillus stibiiarsenatis</name>
    <dbReference type="NCBI Taxonomy" id="1390249"/>
    <lineage>
        <taxon>Bacteria</taxon>
        <taxon>Bacillati</taxon>
        <taxon>Bacillota</taxon>
        <taxon>Desulfuribacillia</taxon>
        <taxon>Desulfuribacillales</taxon>
        <taxon>Desulfuribacillaceae</taxon>
        <taxon>Desulfuribacillus</taxon>
    </lineage>
</organism>
<dbReference type="STRING" id="1390249.BHU72_08075"/>
<comment type="function">
    <text evidence="8 9 11">GTPase that plays an essential role in the late steps of ribosome biogenesis.</text>
</comment>
<keyword evidence="14" id="KW-1185">Reference proteome</keyword>
<dbReference type="CDD" id="cd01895">
    <property type="entry name" value="EngA2"/>
    <property type="match status" value="1"/>
</dbReference>
<dbReference type="InterPro" id="IPR005225">
    <property type="entry name" value="Small_GTP-bd"/>
</dbReference>
<dbReference type="InterPro" id="IPR032859">
    <property type="entry name" value="KH_dom-like"/>
</dbReference>
<evidence type="ECO:0000313" key="14">
    <source>
        <dbReference type="Proteomes" id="UP000095255"/>
    </source>
</evidence>
<dbReference type="SMART" id="SM00382">
    <property type="entry name" value="AAA"/>
    <property type="match status" value="2"/>
</dbReference>
<comment type="caution">
    <text evidence="13">The sequence shown here is derived from an EMBL/GenBank/DDBJ whole genome shotgun (WGS) entry which is preliminary data.</text>
</comment>
<sequence length="437" mass="49539">MRKHVVAIVGRPNVGKSMLFNRIIGERLSIVEDEPGVTRDRIYAKTDWLDHQFNIIDTGGIEIVDDDKIINQIRMQAQIAIDEADVIVFVVDGTMGITSSDQEVAKLLYRSNKPIVLAVNKIDNPEMLNNTIEFYSLGFGDPVGVSSVHGIGIGDLLDAVTDHFSNIELNSYDEDVIRVAVIGRPNVGKSSLINSILGEDRVIVSDIAGTTRDAIDTPFEADDQRYVLIDTAGIRKRGKVYEKIEKYSVLRAMSAIENADVCLIVIDGAQGIIEQDKKIAGYAHEAGRACIFIVNKWDLVEKDDKTYDRMTKEIHEQFIFMDYAPVVFLSALTKKRLHTLLPMVKFAAEQHNLRIETHLLNECLRDAMAIFPPPTDKGRRLKIYYMTQVSVKPPSFVIFVNDQELLHFSYERFIINKLRERFNFEATPIKFFVRQKT</sequence>
<dbReference type="Proteomes" id="UP000095255">
    <property type="component" value="Unassembled WGS sequence"/>
</dbReference>
<dbReference type="FunFam" id="3.40.50.300:FF:000057">
    <property type="entry name" value="GTPase Der"/>
    <property type="match status" value="1"/>
</dbReference>
<evidence type="ECO:0000256" key="8">
    <source>
        <dbReference type="ARBA" id="ARBA00053470"/>
    </source>
</evidence>
<dbReference type="CDD" id="cd01894">
    <property type="entry name" value="EngA1"/>
    <property type="match status" value="1"/>
</dbReference>
<dbReference type="InterPro" id="IPR027417">
    <property type="entry name" value="P-loop_NTPase"/>
</dbReference>
<keyword evidence="6 9" id="KW-0342">GTP-binding</keyword>
<evidence type="ECO:0000256" key="1">
    <source>
        <dbReference type="ARBA" id="ARBA00008279"/>
    </source>
</evidence>
<evidence type="ECO:0000313" key="13">
    <source>
        <dbReference type="EMBL" id="OEH84781.1"/>
    </source>
</evidence>
<gene>
    <name evidence="9" type="primary">der</name>
    <name evidence="13" type="ORF">BHU72_08075</name>
</gene>
<evidence type="ECO:0000256" key="11">
    <source>
        <dbReference type="RuleBase" id="RU004481"/>
    </source>
</evidence>
<dbReference type="PRINTS" id="PR00326">
    <property type="entry name" value="GTP1OBG"/>
</dbReference>
<dbReference type="PANTHER" id="PTHR43834">
    <property type="entry name" value="GTPASE DER"/>
    <property type="match status" value="1"/>
</dbReference>
<evidence type="ECO:0000256" key="4">
    <source>
        <dbReference type="ARBA" id="ARBA00022737"/>
    </source>
</evidence>
<dbReference type="Gene3D" id="3.40.50.300">
    <property type="entry name" value="P-loop containing nucleotide triphosphate hydrolases"/>
    <property type="match status" value="2"/>
</dbReference>
<feature type="binding site" evidence="9">
    <location>
        <begin position="10"/>
        <end position="17"/>
    </location>
    <ligand>
        <name>GTP</name>
        <dbReference type="ChEBI" id="CHEBI:37565"/>
        <label>1</label>
    </ligand>
</feature>
<feature type="binding site" evidence="9">
    <location>
        <begin position="230"/>
        <end position="234"/>
    </location>
    <ligand>
        <name>GTP</name>
        <dbReference type="ChEBI" id="CHEBI:37565"/>
        <label>2</label>
    </ligand>
</feature>
<name>A0A1E5L3W2_9FIRM</name>
<feature type="domain" description="EngA-type G" evidence="12">
    <location>
        <begin position="4"/>
        <end position="168"/>
    </location>
</feature>
<reference evidence="13 14" key="1">
    <citation type="submission" date="2016-09" db="EMBL/GenBank/DDBJ databases">
        <title>Desulfuribacillus arsenicus sp. nov., an obligately anaerobic, dissimilatory arsenic- and antimonate-reducing bacterium isolated from anoxic sediments.</title>
        <authorList>
            <person name="Abin C.A."/>
            <person name="Hollibaugh J.T."/>
        </authorList>
    </citation>
    <scope>NUCLEOTIDE SEQUENCE [LARGE SCALE GENOMIC DNA]</scope>
    <source>
        <strain evidence="13 14">MLFW-2</strain>
    </source>
</reference>
<dbReference type="NCBIfam" id="TIGR03594">
    <property type="entry name" value="GTPase_EngA"/>
    <property type="match status" value="1"/>
</dbReference>
<feature type="binding site" evidence="9">
    <location>
        <begin position="57"/>
        <end position="61"/>
    </location>
    <ligand>
        <name>GTP</name>
        <dbReference type="ChEBI" id="CHEBI:37565"/>
        <label>1</label>
    </ligand>
</feature>
<accession>A0A1E5L3W2</accession>
<evidence type="ECO:0000256" key="5">
    <source>
        <dbReference type="ARBA" id="ARBA00022741"/>
    </source>
</evidence>
<dbReference type="GO" id="GO:0005525">
    <property type="term" value="F:GTP binding"/>
    <property type="evidence" value="ECO:0007669"/>
    <property type="project" value="UniProtKB-UniRule"/>
</dbReference>
<dbReference type="AlphaFoldDB" id="A0A1E5L3W2"/>
<dbReference type="InterPro" id="IPR003593">
    <property type="entry name" value="AAA+_ATPase"/>
</dbReference>
<dbReference type="NCBIfam" id="TIGR00231">
    <property type="entry name" value="small_GTP"/>
    <property type="match status" value="2"/>
</dbReference>
<feature type="binding site" evidence="9">
    <location>
        <begin position="120"/>
        <end position="123"/>
    </location>
    <ligand>
        <name>GTP</name>
        <dbReference type="ChEBI" id="CHEBI:37565"/>
        <label>1</label>
    </ligand>
</feature>
<dbReference type="FunFam" id="3.30.300.20:FF:000004">
    <property type="entry name" value="GTPase Der"/>
    <property type="match status" value="1"/>
</dbReference>
<comment type="subunit">
    <text evidence="9">Associates with the 50S ribosomal subunit.</text>
</comment>
<dbReference type="RefSeq" id="WP_069702880.1">
    <property type="nucleotide sequence ID" value="NZ_MJAT01000036.1"/>
</dbReference>
<dbReference type="GO" id="GO:0042254">
    <property type="term" value="P:ribosome biogenesis"/>
    <property type="evidence" value="ECO:0007669"/>
    <property type="project" value="UniProtKB-KW"/>
</dbReference>
<dbReference type="Pfam" id="PF14714">
    <property type="entry name" value="KH_dom-like"/>
    <property type="match status" value="1"/>
</dbReference>
<keyword evidence="3 9" id="KW-0690">Ribosome biogenesis</keyword>
<feature type="binding site" evidence="9">
    <location>
        <begin position="295"/>
        <end position="298"/>
    </location>
    <ligand>
        <name>GTP</name>
        <dbReference type="ChEBI" id="CHEBI:37565"/>
        <label>2</label>
    </ligand>
</feature>
<protein>
    <recommendedName>
        <fullName evidence="2 9">GTPase Der</fullName>
    </recommendedName>
    <alternativeName>
        <fullName evidence="7 9">GTP-binding protein EngA</fullName>
    </alternativeName>
</protein>
<dbReference type="SUPFAM" id="SSF52540">
    <property type="entry name" value="P-loop containing nucleoside triphosphate hydrolases"/>
    <property type="match status" value="2"/>
</dbReference>
<dbReference type="EMBL" id="MJAT01000036">
    <property type="protein sequence ID" value="OEH84781.1"/>
    <property type="molecule type" value="Genomic_DNA"/>
</dbReference>
<dbReference type="InterPro" id="IPR016484">
    <property type="entry name" value="GTPase_Der"/>
</dbReference>
<dbReference type="InterPro" id="IPR015946">
    <property type="entry name" value="KH_dom-like_a/b"/>
</dbReference>
<proteinExistence type="inferred from homology"/>
<dbReference type="GO" id="GO:0043022">
    <property type="term" value="F:ribosome binding"/>
    <property type="evidence" value="ECO:0007669"/>
    <property type="project" value="TreeGrafter"/>
</dbReference>
<dbReference type="Gene3D" id="3.30.300.20">
    <property type="match status" value="1"/>
</dbReference>
<feature type="binding site" evidence="9">
    <location>
        <begin position="183"/>
        <end position="190"/>
    </location>
    <ligand>
        <name>GTP</name>
        <dbReference type="ChEBI" id="CHEBI:37565"/>
        <label>2</label>
    </ligand>
</feature>
<dbReference type="PIRSF" id="PIRSF006485">
    <property type="entry name" value="GTP-binding_EngA"/>
    <property type="match status" value="1"/>
</dbReference>
<dbReference type="PANTHER" id="PTHR43834:SF6">
    <property type="entry name" value="GTPASE DER"/>
    <property type="match status" value="1"/>
</dbReference>
<evidence type="ECO:0000256" key="10">
    <source>
        <dbReference type="PROSITE-ProRule" id="PRU01049"/>
    </source>
</evidence>
<feature type="domain" description="EngA-type G" evidence="12">
    <location>
        <begin position="177"/>
        <end position="352"/>
    </location>
</feature>
<evidence type="ECO:0000256" key="7">
    <source>
        <dbReference type="ARBA" id="ARBA00032345"/>
    </source>
</evidence>
<dbReference type="Pfam" id="PF01926">
    <property type="entry name" value="MMR_HSR1"/>
    <property type="match status" value="2"/>
</dbReference>
<dbReference type="InterPro" id="IPR031166">
    <property type="entry name" value="G_ENGA"/>
</dbReference>
<evidence type="ECO:0000256" key="9">
    <source>
        <dbReference type="HAMAP-Rule" id="MF_00195"/>
    </source>
</evidence>
<dbReference type="OrthoDB" id="9805918at2"/>
<evidence type="ECO:0000256" key="3">
    <source>
        <dbReference type="ARBA" id="ARBA00022517"/>
    </source>
</evidence>
<dbReference type="PROSITE" id="PS51712">
    <property type="entry name" value="G_ENGA"/>
    <property type="match status" value="2"/>
</dbReference>
<evidence type="ECO:0000259" key="12">
    <source>
        <dbReference type="PROSITE" id="PS51712"/>
    </source>
</evidence>
<dbReference type="InterPro" id="IPR006073">
    <property type="entry name" value="GTP-bd"/>
</dbReference>
<dbReference type="FunFam" id="3.40.50.300:FF:000040">
    <property type="entry name" value="GTPase Der"/>
    <property type="match status" value="1"/>
</dbReference>
<keyword evidence="4 11" id="KW-0677">Repeat</keyword>